<proteinExistence type="predicted"/>
<dbReference type="InterPro" id="IPR011992">
    <property type="entry name" value="EF-hand-dom_pair"/>
</dbReference>
<evidence type="ECO:0000259" key="2">
    <source>
        <dbReference type="PROSITE" id="PS50222"/>
    </source>
</evidence>
<name>A0A9R0JB89_SPIOL</name>
<dbReference type="RefSeq" id="XP_021863823.1">
    <property type="nucleotide sequence ID" value="XM_022008131.2"/>
</dbReference>
<dbReference type="Pfam" id="PF07534">
    <property type="entry name" value="TLD"/>
    <property type="match status" value="1"/>
</dbReference>
<dbReference type="KEGG" id="soe:110802685"/>
<dbReference type="InterPro" id="IPR018247">
    <property type="entry name" value="EF_Hand_1_Ca_BS"/>
</dbReference>
<gene>
    <name evidence="5" type="primary">LOC110802685</name>
</gene>
<feature type="domain" description="EF-hand" evidence="2">
    <location>
        <begin position="94"/>
        <end position="129"/>
    </location>
</feature>
<dbReference type="Proteomes" id="UP000813463">
    <property type="component" value="Chromosome 5"/>
</dbReference>
<evidence type="ECO:0000313" key="5">
    <source>
        <dbReference type="RefSeq" id="XP_021863823.1"/>
    </source>
</evidence>
<dbReference type="Gene3D" id="1.10.238.10">
    <property type="entry name" value="EF-hand"/>
    <property type="match status" value="1"/>
</dbReference>
<reference evidence="5" key="2">
    <citation type="submission" date="2025-08" db="UniProtKB">
        <authorList>
            <consortium name="RefSeq"/>
        </authorList>
    </citation>
    <scope>IDENTIFICATION</scope>
    <source>
        <tissue evidence="5">Leaf</tissue>
    </source>
</reference>
<dbReference type="InterPro" id="IPR002048">
    <property type="entry name" value="EF_hand_dom"/>
</dbReference>
<dbReference type="PROSITE" id="PS00018">
    <property type="entry name" value="EF_HAND_1"/>
    <property type="match status" value="1"/>
</dbReference>
<evidence type="ECO:0000256" key="1">
    <source>
        <dbReference type="ARBA" id="ARBA00022837"/>
    </source>
</evidence>
<dbReference type="InterPro" id="IPR006571">
    <property type="entry name" value="TLDc_dom"/>
</dbReference>
<dbReference type="OrthoDB" id="26679at2759"/>
<dbReference type="GeneID" id="110802685"/>
<protein>
    <recommendedName>
        <fullName evidence="6">TLDc domain-containing protein</fullName>
    </recommendedName>
</protein>
<sequence length="421" mass="47161">MGNSQSSSTNPRFASASRSFTQHKLEELQYLFESLATQSHSNGQFITPSVFKDYFKIPASLGDRMFDLITQKRHDQKLTFEDLVIAKAAYEKGTKDEIEEFIFQLLDVNDDGKVDRSDLQAVIDAILDDLFPLKDNESGMRSHQCIVDAILGAATFLKDDGEGGTESMSFEDFKDLCGRIPSLRKYLGSLLSPPDPGRAGCQVPRLLYSETYDSNLIMRKEYAWLIGGLLTQLELVEWKLLYHSSYHGQSFNTFLGNVANDEGPTLLIIKDAEGYIYGGYASQPWQKHSDYYGDLKCFLFQLHPKVSIYRPTGANNNLQWCGVNYSSESIPNGVGFGGRANHFGLFLTANFDAGQTFECSTFGSPYLSKSNRICPEVIECWSVFPKEVQQKGSNALQGTVLDRFKEDRNMLNLIGLANSSQ</sequence>
<evidence type="ECO:0000259" key="3">
    <source>
        <dbReference type="PROSITE" id="PS51886"/>
    </source>
</evidence>
<dbReference type="SMART" id="SM00584">
    <property type="entry name" value="TLDc"/>
    <property type="match status" value="1"/>
</dbReference>
<dbReference type="GO" id="GO:0005509">
    <property type="term" value="F:calcium ion binding"/>
    <property type="evidence" value="ECO:0007669"/>
    <property type="project" value="InterPro"/>
</dbReference>
<dbReference type="PROSITE" id="PS51886">
    <property type="entry name" value="TLDC"/>
    <property type="match status" value="1"/>
</dbReference>
<evidence type="ECO:0000313" key="4">
    <source>
        <dbReference type="Proteomes" id="UP000813463"/>
    </source>
</evidence>
<organism evidence="4 5">
    <name type="scientific">Spinacia oleracea</name>
    <name type="common">Spinach</name>
    <dbReference type="NCBI Taxonomy" id="3562"/>
    <lineage>
        <taxon>Eukaryota</taxon>
        <taxon>Viridiplantae</taxon>
        <taxon>Streptophyta</taxon>
        <taxon>Embryophyta</taxon>
        <taxon>Tracheophyta</taxon>
        <taxon>Spermatophyta</taxon>
        <taxon>Magnoliopsida</taxon>
        <taxon>eudicotyledons</taxon>
        <taxon>Gunneridae</taxon>
        <taxon>Pentapetalae</taxon>
        <taxon>Caryophyllales</taxon>
        <taxon>Chenopodiaceae</taxon>
        <taxon>Chenopodioideae</taxon>
        <taxon>Anserineae</taxon>
        <taxon>Spinacia</taxon>
    </lineage>
</organism>
<dbReference type="PROSITE" id="PS50222">
    <property type="entry name" value="EF_HAND_2"/>
    <property type="match status" value="1"/>
</dbReference>
<keyword evidence="1" id="KW-0106">Calcium</keyword>
<keyword evidence="4" id="KW-1185">Reference proteome</keyword>
<reference evidence="4" key="1">
    <citation type="journal article" date="2021" name="Nat. Commun.">
        <title>Genomic analyses provide insights into spinach domestication and the genetic basis of agronomic traits.</title>
        <authorList>
            <person name="Cai X."/>
            <person name="Sun X."/>
            <person name="Xu C."/>
            <person name="Sun H."/>
            <person name="Wang X."/>
            <person name="Ge C."/>
            <person name="Zhang Z."/>
            <person name="Wang Q."/>
            <person name="Fei Z."/>
            <person name="Jiao C."/>
            <person name="Wang Q."/>
        </authorList>
    </citation>
    <scope>NUCLEOTIDE SEQUENCE [LARGE SCALE GENOMIC DNA]</scope>
    <source>
        <strain evidence="4">cv. Varoflay</strain>
    </source>
</reference>
<evidence type="ECO:0008006" key="6">
    <source>
        <dbReference type="Google" id="ProtNLM"/>
    </source>
</evidence>
<dbReference type="PANTHER" id="PTHR23354">
    <property type="entry name" value="NUCLEOLAR PROTEIN 7/ESTROGEN RECEPTOR COACTIVATOR-RELATED"/>
    <property type="match status" value="1"/>
</dbReference>
<accession>A0A9R0JB89</accession>
<dbReference type="AlphaFoldDB" id="A0A9R0JB89"/>
<dbReference type="PANTHER" id="PTHR23354:SF95">
    <property type="entry name" value="CALCIUM-BINDING EF-HAND FAMILY PROTEIN-RELATED"/>
    <property type="match status" value="1"/>
</dbReference>
<feature type="domain" description="TLDc" evidence="3">
    <location>
        <begin position="216"/>
        <end position="384"/>
    </location>
</feature>
<dbReference type="SUPFAM" id="SSF47473">
    <property type="entry name" value="EF-hand"/>
    <property type="match status" value="1"/>
</dbReference>